<dbReference type="EMBL" id="CAJNNW010036610">
    <property type="protein sequence ID" value="CAE8736032.1"/>
    <property type="molecule type" value="Genomic_DNA"/>
</dbReference>
<feature type="transmembrane region" description="Helical" evidence="2">
    <location>
        <begin position="393"/>
        <end position="411"/>
    </location>
</feature>
<keyword evidence="2" id="KW-0472">Membrane</keyword>
<feature type="transmembrane region" description="Helical" evidence="2">
    <location>
        <begin position="572"/>
        <end position="591"/>
    </location>
</feature>
<feature type="transmembrane region" description="Helical" evidence="2">
    <location>
        <begin position="423"/>
        <end position="445"/>
    </location>
</feature>
<feature type="transmembrane region" description="Helical" evidence="2">
    <location>
        <begin position="517"/>
        <end position="534"/>
    </location>
</feature>
<feature type="transmembrane region" description="Helical" evidence="2">
    <location>
        <begin position="541"/>
        <end position="560"/>
    </location>
</feature>
<feature type="transmembrane region" description="Helical" evidence="2">
    <location>
        <begin position="466"/>
        <end position="487"/>
    </location>
</feature>
<feature type="transmembrane region" description="Helical" evidence="2">
    <location>
        <begin position="701"/>
        <end position="717"/>
    </location>
</feature>
<feature type="non-terminal residue" evidence="3">
    <location>
        <position position="837"/>
    </location>
</feature>
<feature type="transmembrane region" description="Helical" evidence="2">
    <location>
        <begin position="779"/>
        <end position="803"/>
    </location>
</feature>
<protein>
    <submittedName>
        <fullName evidence="3">Uncharacterized protein</fullName>
    </submittedName>
</protein>
<feature type="region of interest" description="Disordered" evidence="1">
    <location>
        <begin position="48"/>
        <end position="85"/>
    </location>
</feature>
<dbReference type="Proteomes" id="UP000626109">
    <property type="component" value="Unassembled WGS sequence"/>
</dbReference>
<feature type="region of interest" description="Disordered" evidence="1">
    <location>
        <begin position="208"/>
        <end position="237"/>
    </location>
</feature>
<feature type="transmembrane region" description="Helical" evidence="2">
    <location>
        <begin position="300"/>
        <end position="322"/>
    </location>
</feature>
<sequence>AALMALPRGNNPMTPMTPMTPQQPTVFSDRSASSTSPLIQMTHLPTYPQQASFSSHSGSSLLPQGGVAPNHNPQGRPIPFSGGVHRLPSAGAHYVPQRGAVAPGGVSPGGSCSLSGPGMLIHPGVMSELRLPSVAGSSGWPWPVSLPRAGPGSAASPAVSAGTRFAQVAVTSDVAFRDSFAFANGEAIMGRDRPSIIDYDKWLVTDGKPGTSLEDNQSQVAESDEAPDPAHSDDDHDDDVGYRYCCGWITGMQQWSPELYSWFIARMGTKKKVFLVLSFMALEALKHMLSTAAYSPGVNVFSLLAISNLSSLVLATFISFLLEGGHVLNKLLSWHHFWRFMLSALLFTVASALVLTAYLIGTGAAEVVTVGHIHMPISVVLSYYVFGRRYGKLEWISVGMMTLSILAFVLLRQEAICKQRLEFTVDGFLLVLAAVYASVMGSILAERIFKDKSIGLVSHDYVHDRFYIMKFHLDLSSFTISVLLWALPSSTFDRTEAVFFQQWAHTKDWFGDWGPSQYLMVAVMAGQGWAAGLITKEFSTVIRSIVQTLACVLVFMIGDPLRHNRNHFERRWVPSALLTSIIFLSAIIFQTGRVNLKVIRKAFNLDMEAHRDLGLGAVALSEAHPGPSTRQLVRDGDLDVSQEGESEGIPLHVVVSSSRSGLLNGGPQPGTNSTSGSSGSKAHLAAEEEAPRVDGYTWDSMAHMLTTYALILVYIISDAGRTITLQKALSTTVTNSTSMGLVCYVLGVIVASCLTLFTHGQAGLRLAMSPRKILYCLPAAFLFALATALGNLAFAMGISSGLYVVLGKFYTPVAALGARQTATLTMTLTMATLLDTR</sequence>
<name>A0A813LRC1_POLGL</name>
<evidence type="ECO:0000313" key="3">
    <source>
        <dbReference type="EMBL" id="CAE8736032.1"/>
    </source>
</evidence>
<comment type="caution">
    <text evidence="3">The sequence shown here is derived from an EMBL/GenBank/DDBJ whole genome shotgun (WGS) entry which is preliminary data.</text>
</comment>
<keyword evidence="2" id="KW-1133">Transmembrane helix</keyword>
<evidence type="ECO:0000256" key="1">
    <source>
        <dbReference type="SAM" id="MobiDB-lite"/>
    </source>
</evidence>
<accession>A0A813LRC1</accession>
<organism evidence="3 4">
    <name type="scientific">Polarella glacialis</name>
    <name type="common">Dinoflagellate</name>
    <dbReference type="NCBI Taxonomy" id="89957"/>
    <lineage>
        <taxon>Eukaryota</taxon>
        <taxon>Sar</taxon>
        <taxon>Alveolata</taxon>
        <taxon>Dinophyceae</taxon>
        <taxon>Suessiales</taxon>
        <taxon>Suessiaceae</taxon>
        <taxon>Polarella</taxon>
    </lineage>
</organism>
<keyword evidence="2" id="KW-0812">Transmembrane</keyword>
<evidence type="ECO:0000256" key="2">
    <source>
        <dbReference type="SAM" id="Phobius"/>
    </source>
</evidence>
<feature type="transmembrane region" description="Helical" evidence="2">
    <location>
        <begin position="367"/>
        <end position="386"/>
    </location>
</feature>
<dbReference type="AlphaFoldDB" id="A0A813LRC1"/>
<reference evidence="3" key="1">
    <citation type="submission" date="2021-02" db="EMBL/GenBank/DDBJ databases">
        <authorList>
            <person name="Dougan E. K."/>
            <person name="Rhodes N."/>
            <person name="Thang M."/>
            <person name="Chan C."/>
        </authorList>
    </citation>
    <scope>NUCLEOTIDE SEQUENCE</scope>
</reference>
<evidence type="ECO:0000313" key="4">
    <source>
        <dbReference type="Proteomes" id="UP000626109"/>
    </source>
</evidence>
<feature type="transmembrane region" description="Helical" evidence="2">
    <location>
        <begin position="342"/>
        <end position="361"/>
    </location>
</feature>
<feature type="compositionally biased region" description="Low complexity" evidence="1">
    <location>
        <begin position="669"/>
        <end position="680"/>
    </location>
</feature>
<feature type="region of interest" description="Disordered" evidence="1">
    <location>
        <begin position="659"/>
        <end position="686"/>
    </location>
</feature>
<feature type="transmembrane region" description="Helical" evidence="2">
    <location>
        <begin position="273"/>
        <end position="294"/>
    </location>
</feature>
<feature type="transmembrane region" description="Helical" evidence="2">
    <location>
        <begin position="737"/>
        <end position="758"/>
    </location>
</feature>
<gene>
    <name evidence="3" type="ORF">PGLA2088_LOCUS48143</name>
</gene>
<proteinExistence type="predicted"/>